<comment type="caution">
    <text evidence="1">The sequence shown here is derived from an EMBL/GenBank/DDBJ whole genome shotgun (WGS) entry which is preliminary data.</text>
</comment>
<proteinExistence type="predicted"/>
<dbReference type="AlphaFoldDB" id="A0AAD5KMR8"/>
<keyword evidence="2" id="KW-1185">Reference proteome</keyword>
<protein>
    <submittedName>
        <fullName evidence="1">Uncharacterized protein</fullName>
    </submittedName>
</protein>
<evidence type="ECO:0000313" key="1">
    <source>
        <dbReference type="EMBL" id="KAI9556054.1"/>
    </source>
</evidence>
<organism evidence="1 2">
    <name type="scientific">Daphnia sinensis</name>
    <dbReference type="NCBI Taxonomy" id="1820382"/>
    <lineage>
        <taxon>Eukaryota</taxon>
        <taxon>Metazoa</taxon>
        <taxon>Ecdysozoa</taxon>
        <taxon>Arthropoda</taxon>
        <taxon>Crustacea</taxon>
        <taxon>Branchiopoda</taxon>
        <taxon>Diplostraca</taxon>
        <taxon>Cladocera</taxon>
        <taxon>Anomopoda</taxon>
        <taxon>Daphniidae</taxon>
        <taxon>Daphnia</taxon>
        <taxon>Daphnia similis group</taxon>
    </lineage>
</organism>
<accession>A0AAD5KMR8</accession>
<name>A0AAD5KMR8_9CRUS</name>
<dbReference type="EMBL" id="WJBH02000007">
    <property type="protein sequence ID" value="KAI9556054.1"/>
    <property type="molecule type" value="Genomic_DNA"/>
</dbReference>
<sequence length="115" mass="13137">MASHVIDQNLFLGEIPFYTIDFVTGELTYWLFDDCTRKYFNSATAEFFVCKTNTYSDNSIIYGPPLFMVIVKQLTDKGKVQGVEEEAVSCFTILSKLCVKKKDEHSRARSCVARL</sequence>
<dbReference type="Proteomes" id="UP000820818">
    <property type="component" value="Linkage Group LG7"/>
</dbReference>
<evidence type="ECO:0000313" key="2">
    <source>
        <dbReference type="Proteomes" id="UP000820818"/>
    </source>
</evidence>
<gene>
    <name evidence="1" type="ORF">GHT06_018621</name>
</gene>
<reference evidence="1 2" key="1">
    <citation type="submission" date="2022-05" db="EMBL/GenBank/DDBJ databases">
        <title>A multi-omics perspective on studying reproductive biology in Daphnia sinensis.</title>
        <authorList>
            <person name="Jia J."/>
        </authorList>
    </citation>
    <scope>NUCLEOTIDE SEQUENCE [LARGE SCALE GENOMIC DNA]</scope>
    <source>
        <strain evidence="1 2">WSL</strain>
    </source>
</reference>